<sequence length="276" mass="30365">MTSQKTDVKQRFRCVSLGENHPMTSPATGEARESVSLLLTKNHPVPTPTFQGGAPSKSNIKNGRRLNFFKGGKSSNDFSRLGGVSLLPYTGYHSKLRATTEKFSKNRKKFSNTLPDPGIEPVVALATTRPTNILHQRCAMLRCCGCVWLPPIIFIGTHSLTLVETDSAKLCFYMERCVLLMCSLLWIHRILELRILAQLRVLKVSATALMGCSVVFEDYNSEEISYPGPLYVNDCTVSAVAGQLAAAIWRAGSIHARNNSLCDPQIVVSGLDVMCM</sequence>
<organism evidence="1">
    <name type="scientific">Spodoptera frugiperda</name>
    <name type="common">Fall armyworm</name>
    <dbReference type="NCBI Taxonomy" id="7108"/>
    <lineage>
        <taxon>Eukaryota</taxon>
        <taxon>Metazoa</taxon>
        <taxon>Ecdysozoa</taxon>
        <taxon>Arthropoda</taxon>
        <taxon>Hexapoda</taxon>
        <taxon>Insecta</taxon>
        <taxon>Pterygota</taxon>
        <taxon>Neoptera</taxon>
        <taxon>Endopterygota</taxon>
        <taxon>Lepidoptera</taxon>
        <taxon>Glossata</taxon>
        <taxon>Ditrysia</taxon>
        <taxon>Noctuoidea</taxon>
        <taxon>Noctuidae</taxon>
        <taxon>Amphipyrinae</taxon>
        <taxon>Spodoptera</taxon>
    </lineage>
</organism>
<proteinExistence type="predicted"/>
<reference evidence="1" key="1">
    <citation type="submission" date="2016-07" db="EMBL/GenBank/DDBJ databases">
        <authorList>
            <person name="Bretaudeau A."/>
        </authorList>
    </citation>
    <scope>NUCLEOTIDE SEQUENCE</scope>
    <source>
        <strain evidence="1">Rice</strain>
        <tissue evidence="1">Whole body</tissue>
    </source>
</reference>
<dbReference type="AlphaFoldDB" id="A0A2H1VLN2"/>
<dbReference type="EMBL" id="ODYU01003046">
    <property type="protein sequence ID" value="SOQ41332.1"/>
    <property type="molecule type" value="Genomic_DNA"/>
</dbReference>
<gene>
    <name evidence="1" type="ORF">SFRICE_018862</name>
</gene>
<protein>
    <submittedName>
        <fullName evidence="1">SFRICE_018862</fullName>
    </submittedName>
</protein>
<accession>A0A2H1VLN2</accession>
<name>A0A2H1VLN2_SPOFR</name>
<evidence type="ECO:0000313" key="1">
    <source>
        <dbReference type="EMBL" id="SOQ41332.1"/>
    </source>
</evidence>